<evidence type="ECO:0000313" key="1">
    <source>
        <dbReference type="EMBL" id="VAX21453.1"/>
    </source>
</evidence>
<protein>
    <submittedName>
        <fullName evidence="1">Uncharacterized protein</fullName>
    </submittedName>
</protein>
<accession>A0A3B1C9W1</accession>
<proteinExistence type="predicted"/>
<dbReference type="EMBL" id="UOGB01000205">
    <property type="protein sequence ID" value="VAX21453.1"/>
    <property type="molecule type" value="Genomic_DNA"/>
</dbReference>
<gene>
    <name evidence="1" type="ORF">MNBD_NITROSPINAE03-331</name>
</gene>
<sequence>MKKILLVLAILLFSMPAGKAGAQSKKLAREMIQNHLLEAKEPQETRPTLDPGIFSRNPVVASTYETAKQIPRILDKIYCYCDCAINPKFKHKSLLTCYTGDHASQCGICMNEAIVALEMTKAGKKPVEIAEHFKKKYAK</sequence>
<dbReference type="Pfam" id="PF13798">
    <property type="entry name" value="PCYCGC"/>
    <property type="match status" value="1"/>
</dbReference>
<reference evidence="1" key="1">
    <citation type="submission" date="2018-06" db="EMBL/GenBank/DDBJ databases">
        <authorList>
            <person name="Zhirakovskaya E."/>
        </authorList>
    </citation>
    <scope>NUCLEOTIDE SEQUENCE</scope>
</reference>
<dbReference type="NCBIfam" id="NF041379">
    <property type="entry name" value="OS_HP4_CYCXC"/>
    <property type="match status" value="1"/>
</dbReference>
<name>A0A3B1C9W1_9ZZZZ</name>
<dbReference type="InterPro" id="IPR025673">
    <property type="entry name" value="PCYCGC"/>
</dbReference>
<organism evidence="1">
    <name type="scientific">hydrothermal vent metagenome</name>
    <dbReference type="NCBI Taxonomy" id="652676"/>
    <lineage>
        <taxon>unclassified sequences</taxon>
        <taxon>metagenomes</taxon>
        <taxon>ecological metagenomes</taxon>
    </lineage>
</organism>
<dbReference type="AlphaFoldDB" id="A0A3B1C9W1"/>